<keyword evidence="3" id="KW-0812">Transmembrane</keyword>
<gene>
    <name evidence="8" type="ORF">BJEO58_02915</name>
</gene>
<feature type="domain" description="Thioredoxin" evidence="7">
    <location>
        <begin position="58"/>
        <end position="202"/>
    </location>
</feature>
<comment type="subcellular location">
    <subcellularLocation>
        <location evidence="1">Cell envelope</location>
    </subcellularLocation>
</comment>
<dbReference type="InterPro" id="IPR006311">
    <property type="entry name" value="TAT_signal"/>
</dbReference>
<dbReference type="SUPFAM" id="SSF52833">
    <property type="entry name" value="Thioredoxin-like"/>
    <property type="match status" value="1"/>
</dbReference>
<dbReference type="RefSeq" id="WP_101590181.1">
    <property type="nucleotide sequence ID" value="NZ_FXZM01000032.1"/>
</dbReference>
<keyword evidence="6" id="KW-0732">Signal</keyword>
<dbReference type="Gene3D" id="3.40.30.10">
    <property type="entry name" value="Glutaredoxin"/>
    <property type="match status" value="1"/>
</dbReference>
<keyword evidence="5" id="KW-0676">Redox-active center</keyword>
<evidence type="ECO:0000256" key="2">
    <source>
        <dbReference type="ARBA" id="ARBA00022748"/>
    </source>
</evidence>
<keyword evidence="4" id="KW-1015">Disulfide bond</keyword>
<dbReference type="GO" id="GO:0016491">
    <property type="term" value="F:oxidoreductase activity"/>
    <property type="evidence" value="ECO:0007669"/>
    <property type="project" value="InterPro"/>
</dbReference>
<keyword evidence="3" id="KW-0735">Signal-anchor</keyword>
<reference evidence="9" key="1">
    <citation type="submission" date="2017-03" db="EMBL/GenBank/DDBJ databases">
        <authorList>
            <person name="Monnet C."/>
        </authorList>
    </citation>
    <scope>NUCLEOTIDE SEQUENCE [LARGE SCALE GENOMIC DNA]</scope>
    <source>
        <strain evidence="9">SJ5-8</strain>
    </source>
</reference>
<dbReference type="PROSITE" id="PS51318">
    <property type="entry name" value="TAT"/>
    <property type="match status" value="1"/>
</dbReference>
<dbReference type="InterPro" id="IPR000866">
    <property type="entry name" value="AhpC/TSA"/>
</dbReference>
<dbReference type="InterPro" id="IPR036249">
    <property type="entry name" value="Thioredoxin-like_sf"/>
</dbReference>
<accession>A0A2H1L8W3</accession>
<evidence type="ECO:0000313" key="8">
    <source>
        <dbReference type="EMBL" id="SMY13299.1"/>
    </source>
</evidence>
<dbReference type="EMBL" id="FXZM01000032">
    <property type="protein sequence ID" value="SMY13299.1"/>
    <property type="molecule type" value="Genomic_DNA"/>
</dbReference>
<evidence type="ECO:0000256" key="5">
    <source>
        <dbReference type="ARBA" id="ARBA00023284"/>
    </source>
</evidence>
<dbReference type="InterPro" id="IPR013766">
    <property type="entry name" value="Thioredoxin_domain"/>
</dbReference>
<evidence type="ECO:0000313" key="9">
    <source>
        <dbReference type="Proteomes" id="UP000234462"/>
    </source>
</evidence>
<dbReference type="Proteomes" id="UP000234462">
    <property type="component" value="Unassembled WGS sequence"/>
</dbReference>
<dbReference type="GO" id="GO:0017004">
    <property type="term" value="P:cytochrome complex assembly"/>
    <property type="evidence" value="ECO:0007669"/>
    <property type="project" value="UniProtKB-KW"/>
</dbReference>
<dbReference type="GO" id="GO:0030313">
    <property type="term" value="C:cell envelope"/>
    <property type="evidence" value="ECO:0007669"/>
    <property type="project" value="UniProtKB-SubCell"/>
</dbReference>
<keyword evidence="9" id="KW-1185">Reference proteome</keyword>
<dbReference type="PANTHER" id="PTHR42852">
    <property type="entry name" value="THIOL:DISULFIDE INTERCHANGE PROTEIN DSBE"/>
    <property type="match status" value="1"/>
</dbReference>
<evidence type="ECO:0000256" key="3">
    <source>
        <dbReference type="ARBA" id="ARBA00022968"/>
    </source>
</evidence>
<keyword evidence="2" id="KW-0201">Cytochrome c-type biogenesis</keyword>
<evidence type="ECO:0000256" key="1">
    <source>
        <dbReference type="ARBA" id="ARBA00004196"/>
    </source>
</evidence>
<dbReference type="InterPro" id="IPR050553">
    <property type="entry name" value="Thioredoxin_ResA/DsbE_sf"/>
</dbReference>
<proteinExistence type="predicted"/>
<evidence type="ECO:0000256" key="4">
    <source>
        <dbReference type="ARBA" id="ARBA00023157"/>
    </source>
</evidence>
<evidence type="ECO:0000256" key="6">
    <source>
        <dbReference type="SAM" id="SignalP"/>
    </source>
</evidence>
<feature type="signal peptide" evidence="6">
    <location>
        <begin position="1"/>
        <end position="32"/>
    </location>
</feature>
<dbReference type="OrthoDB" id="9796554at2"/>
<organism evidence="8 9">
    <name type="scientific">Brevibacterium jeotgali</name>
    <dbReference type="NCBI Taxonomy" id="1262550"/>
    <lineage>
        <taxon>Bacteria</taxon>
        <taxon>Bacillati</taxon>
        <taxon>Actinomycetota</taxon>
        <taxon>Actinomycetes</taxon>
        <taxon>Micrococcales</taxon>
        <taxon>Brevibacteriaceae</taxon>
        <taxon>Brevibacterium</taxon>
    </lineage>
</organism>
<dbReference type="Pfam" id="PF00578">
    <property type="entry name" value="AhpC-TSA"/>
    <property type="match status" value="1"/>
</dbReference>
<protein>
    <submittedName>
        <fullName evidence="8">Peroxiredoxin</fullName>
    </submittedName>
</protein>
<evidence type="ECO:0000259" key="7">
    <source>
        <dbReference type="PROSITE" id="PS51352"/>
    </source>
</evidence>
<dbReference type="AlphaFoldDB" id="A0A2H1L8W3"/>
<dbReference type="PANTHER" id="PTHR42852:SF6">
    <property type="entry name" value="THIOL:DISULFIDE INTERCHANGE PROTEIN DSBE"/>
    <property type="match status" value="1"/>
</dbReference>
<dbReference type="CDD" id="cd02966">
    <property type="entry name" value="TlpA_like_family"/>
    <property type="match status" value="1"/>
</dbReference>
<name>A0A2H1L8W3_9MICO</name>
<dbReference type="PROSITE" id="PS51352">
    <property type="entry name" value="THIOREDOXIN_2"/>
    <property type="match status" value="1"/>
</dbReference>
<sequence>MLTQHLTRRSLVRRTGLLTAAVLAGLSGCTPANEGFADDSPVANEQGYISGAGVITQLAAQERGEPIELSGEYTTGEAFDLASWRGSPVVLNLWYAACPPCRTEAPALQSNYERFHDDGVQFLGLNVRDGVAAADAFSKTFNLTFPSMIDKDGRGVSALNNVLPPQAVPSTVVLDSLGRPAARVVGAVSDSTLKALLTDVLNESP</sequence>
<dbReference type="GO" id="GO:0016209">
    <property type="term" value="F:antioxidant activity"/>
    <property type="evidence" value="ECO:0007669"/>
    <property type="project" value="InterPro"/>
</dbReference>
<feature type="chain" id="PRO_5038567518" evidence="6">
    <location>
        <begin position="33"/>
        <end position="205"/>
    </location>
</feature>